<dbReference type="PROSITE" id="PS51186">
    <property type="entry name" value="GNAT"/>
    <property type="match status" value="1"/>
</dbReference>
<dbReference type="PANTHER" id="PTHR43420">
    <property type="entry name" value="ACETYLTRANSFERASE"/>
    <property type="match status" value="1"/>
</dbReference>
<accession>A0A1V8TL92</accession>
<keyword evidence="5" id="KW-1185">Reference proteome</keyword>
<dbReference type="PANTHER" id="PTHR43420:SF47">
    <property type="entry name" value="N-ACETYLTRANSFERASE DOMAIN-CONTAINING PROTEIN"/>
    <property type="match status" value="1"/>
</dbReference>
<feature type="domain" description="N-acetyltransferase" evidence="3">
    <location>
        <begin position="141"/>
        <end position="243"/>
    </location>
</feature>
<dbReference type="AlphaFoldDB" id="A0A1V8TL92"/>
<evidence type="ECO:0000259" key="3">
    <source>
        <dbReference type="PROSITE" id="PS51186"/>
    </source>
</evidence>
<evidence type="ECO:0000313" key="4">
    <source>
        <dbReference type="EMBL" id="OQO12143.1"/>
    </source>
</evidence>
<evidence type="ECO:0000256" key="1">
    <source>
        <dbReference type="ARBA" id="ARBA00022679"/>
    </source>
</evidence>
<reference evidence="5" key="1">
    <citation type="submission" date="2017-03" db="EMBL/GenBank/DDBJ databases">
        <title>Genomes of endolithic fungi from Antarctica.</title>
        <authorList>
            <person name="Coleine C."/>
            <person name="Masonjones S."/>
            <person name="Stajich J.E."/>
        </authorList>
    </citation>
    <scope>NUCLEOTIDE SEQUENCE [LARGE SCALE GENOMIC DNA]</scope>
    <source>
        <strain evidence="5">CCFEE 5527</strain>
    </source>
</reference>
<sequence length="247" mass="27201">MTLTAFRLVTIPILSDLEVREAPGTRLAEKSRDFRLLALKISSNAFASTYEEESKRSIEQTYERLTNSKAVQFVALKRGDEAIEQGASVVGLDELVRNEWEGFIVLLGPQAGSDGGVSASVNPFHLMTKTSAGDDAEDKSGGSHQDQTALHFHLNGMFVRPAARGSGLGRMLIEAAIERAVATAQGSDTKEIVVTIIVDEWNTKARSLYERCAFVGVARDTYRQQGQELAELRVALRMELRRTLDEK</sequence>
<dbReference type="Gene3D" id="3.40.630.30">
    <property type="match status" value="1"/>
</dbReference>
<dbReference type="EMBL" id="NAJO01000005">
    <property type="protein sequence ID" value="OQO12143.1"/>
    <property type="molecule type" value="Genomic_DNA"/>
</dbReference>
<organism evidence="4 5">
    <name type="scientific">Cryoendolithus antarcticus</name>
    <dbReference type="NCBI Taxonomy" id="1507870"/>
    <lineage>
        <taxon>Eukaryota</taxon>
        <taxon>Fungi</taxon>
        <taxon>Dikarya</taxon>
        <taxon>Ascomycota</taxon>
        <taxon>Pezizomycotina</taxon>
        <taxon>Dothideomycetes</taxon>
        <taxon>Dothideomycetidae</taxon>
        <taxon>Cladosporiales</taxon>
        <taxon>Cladosporiaceae</taxon>
        <taxon>Cryoendolithus</taxon>
    </lineage>
</organism>
<evidence type="ECO:0000313" key="5">
    <source>
        <dbReference type="Proteomes" id="UP000192596"/>
    </source>
</evidence>
<dbReference type="CDD" id="cd04301">
    <property type="entry name" value="NAT_SF"/>
    <property type="match status" value="1"/>
</dbReference>
<dbReference type="Pfam" id="PF00583">
    <property type="entry name" value="Acetyltransf_1"/>
    <property type="match status" value="1"/>
</dbReference>
<keyword evidence="1" id="KW-0808">Transferase</keyword>
<keyword evidence="2" id="KW-0012">Acyltransferase</keyword>
<dbReference type="Proteomes" id="UP000192596">
    <property type="component" value="Unassembled WGS sequence"/>
</dbReference>
<dbReference type="InterPro" id="IPR016181">
    <property type="entry name" value="Acyl_CoA_acyltransferase"/>
</dbReference>
<dbReference type="InterPro" id="IPR050680">
    <property type="entry name" value="YpeA/RimI_acetyltransf"/>
</dbReference>
<proteinExistence type="predicted"/>
<dbReference type="SUPFAM" id="SSF55729">
    <property type="entry name" value="Acyl-CoA N-acyltransferases (Nat)"/>
    <property type="match status" value="1"/>
</dbReference>
<dbReference type="InterPro" id="IPR000182">
    <property type="entry name" value="GNAT_dom"/>
</dbReference>
<evidence type="ECO:0000256" key="2">
    <source>
        <dbReference type="ARBA" id="ARBA00023315"/>
    </source>
</evidence>
<comment type="caution">
    <text evidence="4">The sequence shown here is derived from an EMBL/GenBank/DDBJ whole genome shotgun (WGS) entry which is preliminary data.</text>
</comment>
<dbReference type="OrthoDB" id="41532at2759"/>
<dbReference type="InParanoid" id="A0A1V8TL92"/>
<protein>
    <recommendedName>
        <fullName evidence="3">N-acetyltransferase domain-containing protein</fullName>
    </recommendedName>
</protein>
<dbReference type="GO" id="GO:0016747">
    <property type="term" value="F:acyltransferase activity, transferring groups other than amino-acyl groups"/>
    <property type="evidence" value="ECO:0007669"/>
    <property type="project" value="InterPro"/>
</dbReference>
<name>A0A1V8TL92_9PEZI</name>
<gene>
    <name evidence="4" type="ORF">B0A48_02783</name>
</gene>